<keyword evidence="3" id="KW-0326">Glycosidase</keyword>
<dbReference type="PANTHER" id="PTHR10963">
    <property type="entry name" value="GLYCOSYL HYDROLASE-RELATED"/>
    <property type="match status" value="1"/>
</dbReference>
<evidence type="ECO:0000256" key="4">
    <source>
        <dbReference type="PROSITE-ProRule" id="PRU00176"/>
    </source>
</evidence>
<dbReference type="SMART" id="SM00360">
    <property type="entry name" value="RRM"/>
    <property type="match status" value="3"/>
</dbReference>
<dbReference type="Proteomes" id="UP001213000">
    <property type="component" value="Unassembled WGS sequence"/>
</dbReference>
<dbReference type="CDD" id="cd00590">
    <property type="entry name" value="RRM_SF"/>
    <property type="match status" value="1"/>
</dbReference>
<feature type="domain" description="RRM" evidence="5">
    <location>
        <begin position="247"/>
        <end position="325"/>
    </location>
</feature>
<dbReference type="Pfam" id="PF00076">
    <property type="entry name" value="RRM_1"/>
    <property type="match status" value="1"/>
</dbReference>
<keyword evidence="4" id="KW-0694">RNA-binding</keyword>
<dbReference type="InterPro" id="IPR000757">
    <property type="entry name" value="Beta-glucanase-like"/>
</dbReference>
<comment type="caution">
    <text evidence="7">The sequence shown here is derived from an EMBL/GenBank/DDBJ whole genome shotgun (WGS) entry which is preliminary data.</text>
</comment>
<dbReference type="PANTHER" id="PTHR10963:SF22">
    <property type="entry name" value="GLYCOSIDASE CRH2-RELATED"/>
    <property type="match status" value="1"/>
</dbReference>
<gene>
    <name evidence="7" type="ORF">NP233_g9803</name>
</gene>
<evidence type="ECO:0000256" key="2">
    <source>
        <dbReference type="ARBA" id="ARBA00022801"/>
    </source>
</evidence>
<organism evidence="7 8">
    <name type="scientific">Leucocoprinus birnbaumii</name>
    <dbReference type="NCBI Taxonomy" id="56174"/>
    <lineage>
        <taxon>Eukaryota</taxon>
        <taxon>Fungi</taxon>
        <taxon>Dikarya</taxon>
        <taxon>Basidiomycota</taxon>
        <taxon>Agaricomycotina</taxon>
        <taxon>Agaricomycetes</taxon>
        <taxon>Agaricomycetidae</taxon>
        <taxon>Agaricales</taxon>
        <taxon>Agaricineae</taxon>
        <taxon>Agaricaceae</taxon>
        <taxon>Leucocoprinus</taxon>
    </lineage>
</organism>
<evidence type="ECO:0000256" key="1">
    <source>
        <dbReference type="ARBA" id="ARBA00022729"/>
    </source>
</evidence>
<evidence type="ECO:0000259" key="6">
    <source>
        <dbReference type="PROSITE" id="PS51762"/>
    </source>
</evidence>
<dbReference type="Gene3D" id="2.60.120.200">
    <property type="match status" value="1"/>
</dbReference>
<dbReference type="GO" id="GO:0031505">
    <property type="term" value="P:fungal-type cell wall organization"/>
    <property type="evidence" value="ECO:0007669"/>
    <property type="project" value="TreeGrafter"/>
</dbReference>
<feature type="domain" description="GH16" evidence="6">
    <location>
        <begin position="517"/>
        <end position="745"/>
    </location>
</feature>
<evidence type="ECO:0000256" key="3">
    <source>
        <dbReference type="ARBA" id="ARBA00023295"/>
    </source>
</evidence>
<dbReference type="AlphaFoldDB" id="A0AAD5VJS6"/>
<evidence type="ECO:0000313" key="7">
    <source>
        <dbReference type="EMBL" id="KAJ3562075.1"/>
    </source>
</evidence>
<feature type="domain" description="RRM" evidence="5">
    <location>
        <begin position="110"/>
        <end position="187"/>
    </location>
</feature>
<evidence type="ECO:0000313" key="8">
    <source>
        <dbReference type="Proteomes" id="UP001213000"/>
    </source>
</evidence>
<reference evidence="7" key="1">
    <citation type="submission" date="2022-07" db="EMBL/GenBank/DDBJ databases">
        <title>Genome Sequence of Leucocoprinus birnbaumii.</title>
        <authorList>
            <person name="Buettner E."/>
        </authorList>
    </citation>
    <scope>NUCLEOTIDE SEQUENCE</scope>
    <source>
        <strain evidence="7">VT141</strain>
    </source>
</reference>
<sequence>MSASSGILPENALVGFHRNTNSVRVDNVTKGGTREVIALFNALVGHIRNFHEIKDALGTHLEITFFNRDAATKALCMTGYNIGGAFLAVTPITTHVSNPRTRSSTNDDRRNLYVLGLPFALTKNEFAALFSRYGTVSHCVILATVDNSSRRRGFIVMSSHEEAKLAMSELTRTQIKGHTIDVSWAVVQRSQGFLDGGDRAMLLDSRSAPPIAMNDNGPELVKEVPEMTFDNIDSGVGSYVASSEASATLLVSRLPAILFSQIRDLEPLFYPFGTLKKLQIAGVGLNGTLSVFVQYQSALAAKEAKEALHGQSYVNCQVEAQFLRPVASSFDLVQPSRVVSPFDQRAVDKSQSLPALDVPGISLTHDSYDSTGLSDLSNLNKRPLFATPGFDSTFREQNAIRFSPPGSRIFLLKLAGPARYKCFASVLFLLAPHACAAPFPHQLAKRRLSTFLLVMYRPSLLAALPLFAIWLAGSANGQATCNATSPCPASAPCCSEFGFCGDDNFCLGGCNPFASNSIDSCRPNPVCEDVTHTFADNSRILSNATFFDGNATEYDWVVDKGNIMNTNSSGGELAMLLTQENGGTRLSSTRYVYYGTITATLKTGRWGGVVTAFITMSDIKDEIDWEFPGDATTQAQSNYFWQGVIPSTTNGATHKGLTDTFSNYHDYTIDWQPDALTFLIDGKVQRTVKKSDTIDPSTGVANYPSTPSRIQLSLWPAGINGTAPGTVTWAGGMINWADPDYKAAGHFYATVKSIAIKCTDKPKPNANTTSYVYANSSDHSDPQIALSNRSTMLNAAPIVGVSGMHGTIVALVAFVPCCTDSFLECLLMLPLDLSKRLE</sequence>
<proteinExistence type="predicted"/>
<dbReference type="GO" id="GO:0016757">
    <property type="term" value="F:glycosyltransferase activity"/>
    <property type="evidence" value="ECO:0007669"/>
    <property type="project" value="TreeGrafter"/>
</dbReference>
<dbReference type="CDD" id="cd02183">
    <property type="entry name" value="GH16_fungal_CRH1_transglycosylase"/>
    <property type="match status" value="1"/>
</dbReference>
<keyword evidence="1" id="KW-0732">Signal</keyword>
<dbReference type="InterPro" id="IPR050546">
    <property type="entry name" value="Glycosyl_Hydrlase_16"/>
</dbReference>
<keyword evidence="2" id="KW-0378">Hydrolase</keyword>
<dbReference type="SUPFAM" id="SSF49899">
    <property type="entry name" value="Concanavalin A-like lectins/glucanases"/>
    <property type="match status" value="1"/>
</dbReference>
<accession>A0AAD5VJS6</accession>
<dbReference type="PROSITE" id="PS50102">
    <property type="entry name" value="RRM"/>
    <property type="match status" value="2"/>
</dbReference>
<dbReference type="GO" id="GO:0003723">
    <property type="term" value="F:RNA binding"/>
    <property type="evidence" value="ECO:0007669"/>
    <property type="project" value="UniProtKB-UniRule"/>
</dbReference>
<dbReference type="SUPFAM" id="SSF54928">
    <property type="entry name" value="RNA-binding domain, RBD"/>
    <property type="match status" value="2"/>
</dbReference>
<dbReference type="InterPro" id="IPR000504">
    <property type="entry name" value="RRM_dom"/>
</dbReference>
<dbReference type="Gene3D" id="3.30.70.330">
    <property type="match status" value="2"/>
</dbReference>
<dbReference type="PROSITE" id="PS51762">
    <property type="entry name" value="GH16_2"/>
    <property type="match status" value="1"/>
</dbReference>
<keyword evidence="8" id="KW-1185">Reference proteome</keyword>
<name>A0AAD5VJS6_9AGAR</name>
<dbReference type="GO" id="GO:0005975">
    <property type="term" value="P:carbohydrate metabolic process"/>
    <property type="evidence" value="ECO:0007669"/>
    <property type="project" value="InterPro"/>
</dbReference>
<dbReference type="InterPro" id="IPR035979">
    <property type="entry name" value="RBD_domain_sf"/>
</dbReference>
<dbReference type="InterPro" id="IPR012677">
    <property type="entry name" value="Nucleotide-bd_a/b_plait_sf"/>
</dbReference>
<dbReference type="Pfam" id="PF00722">
    <property type="entry name" value="Glyco_hydro_16"/>
    <property type="match status" value="1"/>
</dbReference>
<protein>
    <submittedName>
        <fullName evidence="7">Uncharacterized protein</fullName>
    </submittedName>
</protein>
<dbReference type="GO" id="GO:0009277">
    <property type="term" value="C:fungal-type cell wall"/>
    <property type="evidence" value="ECO:0007669"/>
    <property type="project" value="TreeGrafter"/>
</dbReference>
<dbReference type="GO" id="GO:0004553">
    <property type="term" value="F:hydrolase activity, hydrolyzing O-glycosyl compounds"/>
    <property type="evidence" value="ECO:0007669"/>
    <property type="project" value="InterPro"/>
</dbReference>
<dbReference type="EMBL" id="JANIEX010000916">
    <property type="protein sequence ID" value="KAJ3562075.1"/>
    <property type="molecule type" value="Genomic_DNA"/>
</dbReference>
<dbReference type="InterPro" id="IPR013320">
    <property type="entry name" value="ConA-like_dom_sf"/>
</dbReference>
<evidence type="ECO:0000259" key="5">
    <source>
        <dbReference type="PROSITE" id="PS50102"/>
    </source>
</evidence>